<keyword evidence="11" id="KW-1185">Reference proteome</keyword>
<evidence type="ECO:0000256" key="8">
    <source>
        <dbReference type="SAM" id="Phobius"/>
    </source>
</evidence>
<dbReference type="CDD" id="cd17388">
    <property type="entry name" value="MFS_TetA"/>
    <property type="match status" value="1"/>
</dbReference>
<dbReference type="InterPro" id="IPR020846">
    <property type="entry name" value="MFS_dom"/>
</dbReference>
<evidence type="ECO:0000256" key="5">
    <source>
        <dbReference type="ARBA" id="ARBA00022692"/>
    </source>
</evidence>
<dbReference type="PRINTS" id="PR01035">
    <property type="entry name" value="TCRTETA"/>
</dbReference>
<keyword evidence="6 8" id="KW-1133">Transmembrane helix</keyword>
<keyword evidence="4" id="KW-0813">Transport</keyword>
<feature type="transmembrane region" description="Helical" evidence="8">
    <location>
        <begin position="307"/>
        <end position="329"/>
    </location>
</feature>
<comment type="function">
    <text evidence="1">Resistance to tetracycline by an active tetracycline efflux. This is an energy-dependent process that decreases the accumulation of the antibiotic in whole cells. This protein functions as a metal-tetracycline/H(+) antiporter.</text>
</comment>
<keyword evidence="7 8" id="KW-0472">Membrane</keyword>
<evidence type="ECO:0000256" key="7">
    <source>
        <dbReference type="ARBA" id="ARBA00023136"/>
    </source>
</evidence>
<dbReference type="Pfam" id="PF07690">
    <property type="entry name" value="MFS_1"/>
    <property type="match status" value="1"/>
</dbReference>
<evidence type="ECO:0000259" key="9">
    <source>
        <dbReference type="PROSITE" id="PS50850"/>
    </source>
</evidence>
<dbReference type="PROSITE" id="PS50850">
    <property type="entry name" value="MFS"/>
    <property type="match status" value="1"/>
</dbReference>
<feature type="transmembrane region" description="Helical" evidence="8">
    <location>
        <begin position="165"/>
        <end position="185"/>
    </location>
</feature>
<reference evidence="10 11" key="1">
    <citation type="journal article" date="2014" name="Nature">
        <title>An environmental bacterial taxon with a large and distinct metabolic repertoire.</title>
        <authorList>
            <person name="Wilson M.C."/>
            <person name="Mori T."/>
            <person name="Ruckert C."/>
            <person name="Uria A.R."/>
            <person name="Helf M.J."/>
            <person name="Takada K."/>
            <person name="Gernert C."/>
            <person name="Steffens U.A."/>
            <person name="Heycke N."/>
            <person name="Schmitt S."/>
            <person name="Rinke C."/>
            <person name="Helfrich E.J."/>
            <person name="Brachmann A.O."/>
            <person name="Gurgui C."/>
            <person name="Wakimoto T."/>
            <person name="Kracht M."/>
            <person name="Crusemann M."/>
            <person name="Hentschel U."/>
            <person name="Abe I."/>
            <person name="Matsunaga S."/>
            <person name="Kalinowski J."/>
            <person name="Takeyama H."/>
            <person name="Piel J."/>
        </authorList>
    </citation>
    <scope>NUCLEOTIDE SEQUENCE [LARGE SCALE GENOMIC DNA]</scope>
    <source>
        <strain evidence="11">TSY2</strain>
    </source>
</reference>
<organism evidence="10 11">
    <name type="scientific">Candidatus Entotheonella gemina</name>
    <dbReference type="NCBI Taxonomy" id="1429439"/>
    <lineage>
        <taxon>Bacteria</taxon>
        <taxon>Pseudomonadati</taxon>
        <taxon>Nitrospinota/Tectimicrobiota group</taxon>
        <taxon>Candidatus Tectimicrobiota</taxon>
        <taxon>Candidatus Entotheonellia</taxon>
        <taxon>Candidatus Entotheonellales</taxon>
        <taxon>Candidatus Entotheonellaceae</taxon>
        <taxon>Candidatus Entotheonella</taxon>
    </lineage>
</organism>
<feature type="transmembrane region" description="Helical" evidence="8">
    <location>
        <begin position="79"/>
        <end position="102"/>
    </location>
</feature>
<feature type="transmembrane region" description="Helical" evidence="8">
    <location>
        <begin position="284"/>
        <end position="301"/>
    </location>
</feature>
<sequence length="366" mass="39265">MNPNPKLTLVFIIITVTLDSIGLGIIFPVLPELIMEVTGQPVSAAAVYGGWLLFAYAAMQFVCAPITGNLSDRFGRRPILLISLLAFGADYMLMGLATSIGWLFLGRLIAGAASSTHSVASAFIADVSPPEKRPQNFGLIGAAFGIGFIIGPVLGGFLGELGPRVPFFVAGGLALLNGLYGFLVLPESLQEQHRRPFRLTRANPLGAIRELRKDAIVLWLAVSLFLYSLSQHALPSTWTYFVIEKFAWTEREIGYSLGVVGMLFVFVSGYLTRVAVPRLGPVKMGYIGLMGLTGSFLGYALSPTTWLIYVFLITGGLQGFVAPAIKGLMSTRLPANRQGELHGSLASLTSLASILSPPLMTQIGRV</sequence>
<protein>
    <recommendedName>
        <fullName evidence="9">Major facilitator superfamily (MFS) profile domain-containing protein</fullName>
    </recommendedName>
</protein>
<dbReference type="PROSITE" id="PS00216">
    <property type="entry name" value="SUGAR_TRANSPORT_1"/>
    <property type="match status" value="1"/>
</dbReference>
<feature type="transmembrane region" description="Helical" evidence="8">
    <location>
        <begin position="7"/>
        <end position="30"/>
    </location>
</feature>
<feature type="transmembrane region" description="Helical" evidence="8">
    <location>
        <begin position="137"/>
        <end position="159"/>
    </location>
</feature>
<evidence type="ECO:0000256" key="3">
    <source>
        <dbReference type="ARBA" id="ARBA00007520"/>
    </source>
</evidence>
<dbReference type="InterPro" id="IPR001958">
    <property type="entry name" value="Tet-R_TetA/multi-R_MdtG-like"/>
</dbReference>
<accession>W4LDE7</accession>
<proteinExistence type="inferred from homology"/>
<name>W4LDE7_9BACT</name>
<dbReference type="EMBL" id="AZHX01002242">
    <property type="protein sequence ID" value="ETW96022.1"/>
    <property type="molecule type" value="Genomic_DNA"/>
</dbReference>
<keyword evidence="5 8" id="KW-0812">Transmembrane</keyword>
<dbReference type="GO" id="GO:0016020">
    <property type="term" value="C:membrane"/>
    <property type="evidence" value="ECO:0007669"/>
    <property type="project" value="UniProtKB-SubCell"/>
</dbReference>
<dbReference type="AlphaFoldDB" id="W4LDE7"/>
<dbReference type="InterPro" id="IPR011701">
    <property type="entry name" value="MFS"/>
</dbReference>
<evidence type="ECO:0000313" key="10">
    <source>
        <dbReference type="EMBL" id="ETW96022.1"/>
    </source>
</evidence>
<evidence type="ECO:0000256" key="6">
    <source>
        <dbReference type="ARBA" id="ARBA00022989"/>
    </source>
</evidence>
<dbReference type="GO" id="GO:0022857">
    <property type="term" value="F:transmembrane transporter activity"/>
    <property type="evidence" value="ECO:0007669"/>
    <property type="project" value="InterPro"/>
</dbReference>
<evidence type="ECO:0000256" key="2">
    <source>
        <dbReference type="ARBA" id="ARBA00004141"/>
    </source>
</evidence>
<evidence type="ECO:0000256" key="4">
    <source>
        <dbReference type="ARBA" id="ARBA00022448"/>
    </source>
</evidence>
<comment type="similarity">
    <text evidence="3">Belongs to the major facilitator superfamily. TCR/Tet family.</text>
</comment>
<feature type="domain" description="Major facilitator superfamily (MFS) profile" evidence="9">
    <location>
        <begin position="8"/>
        <end position="366"/>
    </location>
</feature>
<feature type="non-terminal residue" evidence="10">
    <location>
        <position position="366"/>
    </location>
</feature>
<dbReference type="InterPro" id="IPR005829">
    <property type="entry name" value="Sugar_transporter_CS"/>
</dbReference>
<feature type="transmembrane region" description="Helical" evidence="8">
    <location>
        <begin position="253"/>
        <end position="272"/>
    </location>
</feature>
<dbReference type="Proteomes" id="UP000019140">
    <property type="component" value="Unassembled WGS sequence"/>
</dbReference>
<dbReference type="InterPro" id="IPR036259">
    <property type="entry name" value="MFS_trans_sf"/>
</dbReference>
<dbReference type="HOGENOM" id="CLU_001265_10_11_7"/>
<feature type="transmembrane region" description="Helical" evidence="8">
    <location>
        <begin position="108"/>
        <end position="125"/>
    </location>
</feature>
<dbReference type="Gene3D" id="1.20.1250.20">
    <property type="entry name" value="MFS general substrate transporter like domains"/>
    <property type="match status" value="1"/>
</dbReference>
<dbReference type="PANTHER" id="PTHR23504:SF15">
    <property type="entry name" value="MAJOR FACILITATOR SUPERFAMILY (MFS) PROFILE DOMAIN-CONTAINING PROTEIN"/>
    <property type="match status" value="1"/>
</dbReference>
<comment type="caution">
    <text evidence="10">The sequence shown here is derived from an EMBL/GenBank/DDBJ whole genome shotgun (WGS) entry which is preliminary data.</text>
</comment>
<dbReference type="SUPFAM" id="SSF103473">
    <property type="entry name" value="MFS general substrate transporter"/>
    <property type="match status" value="1"/>
</dbReference>
<gene>
    <name evidence="10" type="ORF">ETSY2_47205</name>
</gene>
<evidence type="ECO:0000256" key="1">
    <source>
        <dbReference type="ARBA" id="ARBA00003279"/>
    </source>
</evidence>
<dbReference type="PANTHER" id="PTHR23504">
    <property type="entry name" value="MAJOR FACILITATOR SUPERFAMILY DOMAIN-CONTAINING PROTEIN 10"/>
    <property type="match status" value="1"/>
</dbReference>
<comment type="subcellular location">
    <subcellularLocation>
        <location evidence="2">Membrane</location>
        <topology evidence="2">Multi-pass membrane protein</topology>
    </subcellularLocation>
</comment>
<evidence type="ECO:0000313" key="11">
    <source>
        <dbReference type="Proteomes" id="UP000019140"/>
    </source>
</evidence>
<feature type="transmembrane region" description="Helical" evidence="8">
    <location>
        <begin position="215"/>
        <end position="233"/>
    </location>
</feature>
<feature type="transmembrane region" description="Helical" evidence="8">
    <location>
        <begin position="42"/>
        <end position="67"/>
    </location>
</feature>